<evidence type="ECO:0000313" key="1">
    <source>
        <dbReference type="EMBL" id="KAK0570429.1"/>
    </source>
</evidence>
<dbReference type="AlphaFoldDB" id="A0AA39UFL9"/>
<keyword evidence="2" id="KW-1185">Reference proteome</keyword>
<dbReference type="Proteomes" id="UP001168877">
    <property type="component" value="Unassembled WGS sequence"/>
</dbReference>
<reference evidence="1" key="1">
    <citation type="journal article" date="2022" name="Plant J.">
        <title>Strategies of tolerance reflected in two North American maple genomes.</title>
        <authorList>
            <person name="McEvoy S.L."/>
            <person name="Sezen U.U."/>
            <person name="Trouern-Trend A."/>
            <person name="McMahon S.M."/>
            <person name="Schaberg P.G."/>
            <person name="Yang J."/>
            <person name="Wegrzyn J.L."/>
            <person name="Swenson N.G."/>
        </authorList>
    </citation>
    <scope>NUCLEOTIDE SEQUENCE</scope>
    <source>
        <strain evidence="1">NS2018</strain>
    </source>
</reference>
<organism evidence="1 2">
    <name type="scientific">Acer saccharum</name>
    <name type="common">Sugar maple</name>
    <dbReference type="NCBI Taxonomy" id="4024"/>
    <lineage>
        <taxon>Eukaryota</taxon>
        <taxon>Viridiplantae</taxon>
        <taxon>Streptophyta</taxon>
        <taxon>Embryophyta</taxon>
        <taxon>Tracheophyta</taxon>
        <taxon>Spermatophyta</taxon>
        <taxon>Magnoliopsida</taxon>
        <taxon>eudicotyledons</taxon>
        <taxon>Gunneridae</taxon>
        <taxon>Pentapetalae</taxon>
        <taxon>rosids</taxon>
        <taxon>malvids</taxon>
        <taxon>Sapindales</taxon>
        <taxon>Sapindaceae</taxon>
        <taxon>Hippocastanoideae</taxon>
        <taxon>Acereae</taxon>
        <taxon>Acer</taxon>
    </lineage>
</organism>
<name>A0AA39UFL9_ACESA</name>
<comment type="caution">
    <text evidence="1">The sequence shown here is derived from an EMBL/GenBank/DDBJ whole genome shotgun (WGS) entry which is preliminary data.</text>
</comment>
<evidence type="ECO:0000313" key="2">
    <source>
        <dbReference type="Proteomes" id="UP001168877"/>
    </source>
</evidence>
<gene>
    <name evidence="1" type="ORF">LWI29_000967</name>
</gene>
<dbReference type="EMBL" id="JAUESC010000388">
    <property type="protein sequence ID" value="KAK0570429.1"/>
    <property type="molecule type" value="Genomic_DNA"/>
</dbReference>
<protein>
    <submittedName>
        <fullName evidence="1">Uncharacterized protein</fullName>
    </submittedName>
</protein>
<accession>A0AA39UFL9</accession>
<proteinExistence type="predicted"/>
<reference evidence="1" key="2">
    <citation type="submission" date="2023-06" db="EMBL/GenBank/DDBJ databases">
        <authorList>
            <person name="Swenson N.G."/>
            <person name="Wegrzyn J.L."/>
            <person name="Mcevoy S.L."/>
        </authorList>
    </citation>
    <scope>NUCLEOTIDE SEQUENCE</scope>
    <source>
        <strain evidence="1">NS2018</strain>
        <tissue evidence="1">Leaf</tissue>
    </source>
</reference>
<sequence length="114" mass="12835">MAVCPNCGVVLLHFLSWYPPTPSQAPVLRLGSLRRQSWIEFYPPIKLLSLWFGLALSMGSGPHLVWTREWTQPMGRTGSSQLSFHGRLSSLSLSFSHLSLSAETLSIYICWEVE</sequence>